<dbReference type="SUPFAM" id="SSF53335">
    <property type="entry name" value="S-adenosyl-L-methionine-dependent methyltransferases"/>
    <property type="match status" value="1"/>
</dbReference>
<dbReference type="EMBL" id="BOPF01000047">
    <property type="protein sequence ID" value="GIJ51390.1"/>
    <property type="molecule type" value="Genomic_DNA"/>
</dbReference>
<comment type="caution">
    <text evidence="2">The sequence shown here is derived from an EMBL/GenBank/DDBJ whole genome shotgun (WGS) entry which is preliminary data.</text>
</comment>
<evidence type="ECO:0000256" key="1">
    <source>
        <dbReference type="SAM" id="MobiDB-lite"/>
    </source>
</evidence>
<keyword evidence="3" id="KW-1185">Reference proteome</keyword>
<protein>
    <recommendedName>
        <fullName evidence="4">Methyltransferase</fullName>
    </recommendedName>
</protein>
<gene>
    <name evidence="2" type="ORF">Val02_82760</name>
</gene>
<accession>A0A8J3YX22</accession>
<evidence type="ECO:0008006" key="4">
    <source>
        <dbReference type="Google" id="ProtNLM"/>
    </source>
</evidence>
<reference evidence="2" key="1">
    <citation type="submission" date="2021-01" db="EMBL/GenBank/DDBJ databases">
        <title>Whole genome shotgun sequence of Virgisporangium aliadipatigenens NBRC 105644.</title>
        <authorList>
            <person name="Komaki H."/>
            <person name="Tamura T."/>
        </authorList>
    </citation>
    <scope>NUCLEOTIDE SEQUENCE</scope>
    <source>
        <strain evidence="2">NBRC 105644</strain>
    </source>
</reference>
<feature type="region of interest" description="Disordered" evidence="1">
    <location>
        <begin position="65"/>
        <end position="105"/>
    </location>
</feature>
<sequence>MRTRRGAAISGLADAIELIGVDLVDAFDPAPSGPGLRLICAPALVWTPTRSFDLITSVHGMHYLSDKTRPAEPRRRLADPGPDDSSPTSTCPASGSSTEHPPGAA</sequence>
<name>A0A8J3YX22_9ACTN</name>
<proteinExistence type="predicted"/>
<dbReference type="Proteomes" id="UP000619260">
    <property type="component" value="Unassembled WGS sequence"/>
</dbReference>
<organism evidence="2 3">
    <name type="scientific">Virgisporangium aliadipatigenens</name>
    <dbReference type="NCBI Taxonomy" id="741659"/>
    <lineage>
        <taxon>Bacteria</taxon>
        <taxon>Bacillati</taxon>
        <taxon>Actinomycetota</taxon>
        <taxon>Actinomycetes</taxon>
        <taxon>Micromonosporales</taxon>
        <taxon>Micromonosporaceae</taxon>
        <taxon>Virgisporangium</taxon>
    </lineage>
</organism>
<evidence type="ECO:0000313" key="2">
    <source>
        <dbReference type="EMBL" id="GIJ51390.1"/>
    </source>
</evidence>
<feature type="compositionally biased region" description="Polar residues" evidence="1">
    <location>
        <begin position="85"/>
        <end position="99"/>
    </location>
</feature>
<evidence type="ECO:0000313" key="3">
    <source>
        <dbReference type="Proteomes" id="UP000619260"/>
    </source>
</evidence>
<dbReference type="AlphaFoldDB" id="A0A8J3YX22"/>
<dbReference type="InterPro" id="IPR029063">
    <property type="entry name" value="SAM-dependent_MTases_sf"/>
</dbReference>
<feature type="compositionally biased region" description="Basic and acidic residues" evidence="1">
    <location>
        <begin position="65"/>
        <end position="78"/>
    </location>
</feature>